<feature type="non-terminal residue" evidence="2">
    <location>
        <position position="1"/>
    </location>
</feature>
<feature type="region of interest" description="Disordered" evidence="1">
    <location>
        <begin position="91"/>
        <end position="202"/>
    </location>
</feature>
<feature type="compositionally biased region" description="Low complexity" evidence="1">
    <location>
        <begin position="32"/>
        <end position="48"/>
    </location>
</feature>
<organism evidence="2 3">
    <name type="scientific">Mesorhabditis spiculigera</name>
    <dbReference type="NCBI Taxonomy" id="96644"/>
    <lineage>
        <taxon>Eukaryota</taxon>
        <taxon>Metazoa</taxon>
        <taxon>Ecdysozoa</taxon>
        <taxon>Nematoda</taxon>
        <taxon>Chromadorea</taxon>
        <taxon>Rhabditida</taxon>
        <taxon>Rhabditina</taxon>
        <taxon>Rhabditomorpha</taxon>
        <taxon>Rhabditoidea</taxon>
        <taxon>Rhabditidae</taxon>
        <taxon>Mesorhabditinae</taxon>
        <taxon>Mesorhabditis</taxon>
    </lineage>
</organism>
<sequence length="450" mass="49695">MLISNLPVRPDASTQWKKWAVPTRSRSRSRSKSTSSSSGGSDASRRSAAGGGERTPVAKKKSVPQVPGGTTTFFGNLTGIMTGGIANLKVKKTSANRKGSSNENSGGRTKYHKLPKSPGGKKRSKNKGEASREVREGQTVVPRGPDGQTVVPRGPDGMTVTPRAPDVPKEPVKLKDENSDDGDAGSQGQADSDHGPTEFDGDLVPISYLQQHLQPMFEFIKTTKKATHTAKHFKKVAAEYFKTQKGIDDPEKWGKCMDHYLRIALRHSNISIGHCCDVLHYYMQKGDTVRQYSDWPKLPLSLVRTYAKNNGIKFGFGASLSEATAAMNNDSAGRDAANSEVLAAKVKYVEDVKEFRRLHHDLSKEQVEFIQKTLSKYEKADKAEGPKVTPVKKKSSPKPKPLFETPFAAFCHGYREQYLELDAEKRIKKLSKKFKKLGDAELEVYQRLAE</sequence>
<dbReference type="EMBL" id="CATQJA010002708">
    <property type="protein sequence ID" value="CAJ0586413.1"/>
    <property type="molecule type" value="Genomic_DNA"/>
</dbReference>
<gene>
    <name evidence="2" type="ORF">MSPICULIGERA_LOCUS24418</name>
</gene>
<keyword evidence="3" id="KW-1185">Reference proteome</keyword>
<feature type="compositionally biased region" description="Polar residues" evidence="1">
    <location>
        <begin position="96"/>
        <end position="107"/>
    </location>
</feature>
<feature type="compositionally biased region" description="Basic residues" evidence="1">
    <location>
        <begin position="109"/>
        <end position="125"/>
    </location>
</feature>
<feature type="compositionally biased region" description="Basic and acidic residues" evidence="1">
    <location>
        <begin position="166"/>
        <end position="177"/>
    </location>
</feature>
<dbReference type="Proteomes" id="UP001177023">
    <property type="component" value="Unassembled WGS sequence"/>
</dbReference>
<dbReference type="InterPro" id="IPR036910">
    <property type="entry name" value="HMG_box_dom_sf"/>
</dbReference>
<proteinExistence type="predicted"/>
<dbReference type="Gene3D" id="1.10.30.10">
    <property type="entry name" value="High mobility group box domain"/>
    <property type="match status" value="1"/>
</dbReference>
<evidence type="ECO:0000313" key="2">
    <source>
        <dbReference type="EMBL" id="CAJ0586413.1"/>
    </source>
</evidence>
<evidence type="ECO:0000256" key="1">
    <source>
        <dbReference type="SAM" id="MobiDB-lite"/>
    </source>
</evidence>
<evidence type="ECO:0000313" key="3">
    <source>
        <dbReference type="Proteomes" id="UP001177023"/>
    </source>
</evidence>
<dbReference type="AlphaFoldDB" id="A0AA36GFI0"/>
<comment type="caution">
    <text evidence="2">The sequence shown here is derived from an EMBL/GenBank/DDBJ whole genome shotgun (WGS) entry which is preliminary data.</text>
</comment>
<dbReference type="SUPFAM" id="SSF47095">
    <property type="entry name" value="HMG-box"/>
    <property type="match status" value="1"/>
</dbReference>
<feature type="region of interest" description="Disordered" evidence="1">
    <location>
        <begin position="1"/>
        <end position="69"/>
    </location>
</feature>
<feature type="region of interest" description="Disordered" evidence="1">
    <location>
        <begin position="381"/>
        <end position="400"/>
    </location>
</feature>
<reference evidence="2" key="1">
    <citation type="submission" date="2023-06" db="EMBL/GenBank/DDBJ databases">
        <authorList>
            <person name="Delattre M."/>
        </authorList>
    </citation>
    <scope>NUCLEOTIDE SEQUENCE</scope>
    <source>
        <strain evidence="2">AF72</strain>
    </source>
</reference>
<accession>A0AA36GFI0</accession>
<feature type="compositionally biased region" description="Basic and acidic residues" evidence="1">
    <location>
        <begin position="126"/>
        <end position="136"/>
    </location>
</feature>
<name>A0AA36GFI0_9BILA</name>
<protein>
    <submittedName>
        <fullName evidence="2">Uncharacterized protein</fullName>
    </submittedName>
</protein>